<dbReference type="SUPFAM" id="SSF52743">
    <property type="entry name" value="Subtilisin-like"/>
    <property type="match status" value="1"/>
</dbReference>
<reference evidence="10 11" key="1">
    <citation type="submission" date="2020-07" db="EMBL/GenBank/DDBJ databases">
        <title>non toxigenic Corynebacterium sp. nov from a clinical source.</title>
        <authorList>
            <person name="Bernier A.-M."/>
            <person name="Bernard K."/>
        </authorList>
    </citation>
    <scope>NUCLEOTIDE SEQUENCE [LARGE SCALE GENOMIC DNA]</scope>
    <source>
        <strain evidence="11">NML 93-0612</strain>
    </source>
</reference>
<organism evidence="10 11">
    <name type="scientific">Corynebacterium hindlerae</name>
    <dbReference type="NCBI Taxonomy" id="699041"/>
    <lineage>
        <taxon>Bacteria</taxon>
        <taxon>Bacillati</taxon>
        <taxon>Actinomycetota</taxon>
        <taxon>Actinomycetes</taxon>
        <taxon>Mycobacteriales</taxon>
        <taxon>Corynebacteriaceae</taxon>
        <taxon>Corynebacterium</taxon>
    </lineage>
</organism>
<dbReference type="Proteomes" id="UP000515570">
    <property type="component" value="Chromosome"/>
</dbReference>
<dbReference type="AlphaFoldDB" id="A0A7G5FHV4"/>
<evidence type="ECO:0000256" key="4">
    <source>
        <dbReference type="ARBA" id="ARBA00022825"/>
    </source>
</evidence>
<evidence type="ECO:0000256" key="5">
    <source>
        <dbReference type="PROSITE-ProRule" id="PRU01240"/>
    </source>
</evidence>
<feature type="domain" description="Peptidase S8/S53" evidence="9">
    <location>
        <begin position="142"/>
        <end position="428"/>
    </location>
</feature>
<dbReference type="PANTHER" id="PTHR43806">
    <property type="entry name" value="PEPTIDASE S8"/>
    <property type="match status" value="1"/>
</dbReference>
<dbReference type="InterPro" id="IPR036852">
    <property type="entry name" value="Peptidase_S8/S53_dom_sf"/>
</dbReference>
<feature type="region of interest" description="Disordered" evidence="7">
    <location>
        <begin position="172"/>
        <end position="191"/>
    </location>
</feature>
<sequence length="444" mass="46362">MKKTAILATAVVYSTFISPSHAQAQAGSTQMIVRTSDLDGTVSSLIETTCSEVSTLDLGLSMSVLDCELKPGMSDAELDLHLSNDSNVRWHERDEEAMVVEKQYATRTFYLGHQQSAAAQTPNLHWNIESFGFPEAWKQSKGAGVSIAILDSGITAHPALNSAAAPGVDVIAKPANSRDGDGRDNDPTDPGNWAEVGQCGNDEFIPSTFHGTMVAGAIADSGSNPFGVMGAAPEARIVPVRVAGPCGAAVSDIISGILWSAGYDVEGVVTRDTPVEIINISYALRKECSPGLQEAIDAARQKGVSVITSAGNYGEDAALYSPGNCQGVINVGATNLELRQAKTSNGGETVAIYGPGGDYADDVAVATTEGQREPEQFSYRYRGGTSIAAPHVAGALALLKSLYPATPNEVLEQALLKSATAIADTKVLNVGNAFTILSDLESPS</sequence>
<accession>A0A7G5FHV4</accession>
<keyword evidence="4 5" id="KW-0720">Serine protease</keyword>
<dbReference type="PRINTS" id="PR00723">
    <property type="entry name" value="SUBTILISIN"/>
</dbReference>
<keyword evidence="3 5" id="KW-0378">Hydrolase</keyword>
<feature type="signal peptide" evidence="8">
    <location>
        <begin position="1"/>
        <end position="22"/>
    </location>
</feature>
<dbReference type="RefSeq" id="WP_182387005.1">
    <property type="nucleotide sequence ID" value="NZ_CP059833.1"/>
</dbReference>
<dbReference type="PROSITE" id="PS00138">
    <property type="entry name" value="SUBTILASE_SER"/>
    <property type="match status" value="1"/>
</dbReference>
<keyword evidence="2 5" id="KW-0645">Protease</keyword>
<proteinExistence type="inferred from homology"/>
<dbReference type="InterPro" id="IPR023827">
    <property type="entry name" value="Peptidase_S8_Asp-AS"/>
</dbReference>
<dbReference type="PANTHER" id="PTHR43806:SF11">
    <property type="entry name" value="CEREVISIN-RELATED"/>
    <property type="match status" value="1"/>
</dbReference>
<dbReference type="InterPro" id="IPR023828">
    <property type="entry name" value="Peptidase_S8_Ser-AS"/>
</dbReference>
<protein>
    <submittedName>
        <fullName evidence="10">S8 family serine peptidase</fullName>
    </submittedName>
</protein>
<evidence type="ECO:0000256" key="2">
    <source>
        <dbReference type="ARBA" id="ARBA00022670"/>
    </source>
</evidence>
<name>A0A7G5FHV4_9CORY</name>
<evidence type="ECO:0000256" key="1">
    <source>
        <dbReference type="ARBA" id="ARBA00011073"/>
    </source>
</evidence>
<evidence type="ECO:0000313" key="11">
    <source>
        <dbReference type="Proteomes" id="UP000515570"/>
    </source>
</evidence>
<evidence type="ECO:0000256" key="6">
    <source>
        <dbReference type="RuleBase" id="RU003355"/>
    </source>
</evidence>
<dbReference type="InterPro" id="IPR015500">
    <property type="entry name" value="Peptidase_S8_subtilisin-rel"/>
</dbReference>
<comment type="similarity">
    <text evidence="1 5 6">Belongs to the peptidase S8 family.</text>
</comment>
<feature type="chain" id="PRO_5038646139" evidence="8">
    <location>
        <begin position="23"/>
        <end position="444"/>
    </location>
</feature>
<dbReference type="PROSITE" id="PS00136">
    <property type="entry name" value="SUBTILASE_ASP"/>
    <property type="match status" value="1"/>
</dbReference>
<feature type="active site" description="Charge relay system" evidence="5">
    <location>
        <position position="151"/>
    </location>
</feature>
<gene>
    <name evidence="10" type="ORF">HW450_05640</name>
</gene>
<evidence type="ECO:0000256" key="8">
    <source>
        <dbReference type="SAM" id="SignalP"/>
    </source>
</evidence>
<evidence type="ECO:0000259" key="9">
    <source>
        <dbReference type="Pfam" id="PF00082"/>
    </source>
</evidence>
<feature type="active site" description="Charge relay system" evidence="5">
    <location>
        <position position="386"/>
    </location>
</feature>
<keyword evidence="11" id="KW-1185">Reference proteome</keyword>
<evidence type="ECO:0000256" key="7">
    <source>
        <dbReference type="SAM" id="MobiDB-lite"/>
    </source>
</evidence>
<evidence type="ECO:0000256" key="3">
    <source>
        <dbReference type="ARBA" id="ARBA00022801"/>
    </source>
</evidence>
<dbReference type="Pfam" id="PF00082">
    <property type="entry name" value="Peptidase_S8"/>
    <property type="match status" value="1"/>
</dbReference>
<dbReference type="EMBL" id="CP059833">
    <property type="protein sequence ID" value="QMV86195.1"/>
    <property type="molecule type" value="Genomic_DNA"/>
</dbReference>
<feature type="compositionally biased region" description="Basic and acidic residues" evidence="7">
    <location>
        <begin position="176"/>
        <end position="186"/>
    </location>
</feature>
<evidence type="ECO:0000313" key="10">
    <source>
        <dbReference type="EMBL" id="QMV86195.1"/>
    </source>
</evidence>
<feature type="active site" description="Charge relay system" evidence="5">
    <location>
        <position position="210"/>
    </location>
</feature>
<dbReference type="GO" id="GO:0004252">
    <property type="term" value="F:serine-type endopeptidase activity"/>
    <property type="evidence" value="ECO:0007669"/>
    <property type="project" value="UniProtKB-UniRule"/>
</dbReference>
<dbReference type="Gene3D" id="3.40.50.200">
    <property type="entry name" value="Peptidase S8/S53 domain"/>
    <property type="match status" value="1"/>
</dbReference>
<dbReference type="InterPro" id="IPR050131">
    <property type="entry name" value="Peptidase_S8_subtilisin-like"/>
</dbReference>
<dbReference type="InterPro" id="IPR000209">
    <property type="entry name" value="Peptidase_S8/S53_dom"/>
</dbReference>
<dbReference type="PROSITE" id="PS51892">
    <property type="entry name" value="SUBTILASE"/>
    <property type="match status" value="1"/>
</dbReference>
<dbReference type="GO" id="GO:0006508">
    <property type="term" value="P:proteolysis"/>
    <property type="evidence" value="ECO:0007669"/>
    <property type="project" value="UniProtKB-KW"/>
</dbReference>
<keyword evidence="8" id="KW-0732">Signal</keyword>